<dbReference type="InterPro" id="IPR007527">
    <property type="entry name" value="Znf_SWIM"/>
</dbReference>
<evidence type="ECO:0000313" key="6">
    <source>
        <dbReference type="EMBL" id="KAL0000069.1"/>
    </source>
</evidence>
<dbReference type="AlphaFoldDB" id="A0AAW2CRF4"/>
<dbReference type="PANTHER" id="PTHR31973">
    <property type="entry name" value="POLYPROTEIN, PUTATIVE-RELATED"/>
    <property type="match status" value="1"/>
</dbReference>
<feature type="region of interest" description="Disordered" evidence="4">
    <location>
        <begin position="181"/>
        <end position="206"/>
    </location>
</feature>
<dbReference type="GO" id="GO:0008270">
    <property type="term" value="F:zinc ion binding"/>
    <property type="evidence" value="ECO:0007669"/>
    <property type="project" value="UniProtKB-KW"/>
</dbReference>
<accession>A0AAW2CRF4</accession>
<dbReference type="SMART" id="SM00575">
    <property type="entry name" value="ZnF_PMZ"/>
    <property type="match status" value="1"/>
</dbReference>
<keyword evidence="2" id="KW-0863">Zinc-finger</keyword>
<keyword evidence="1" id="KW-0479">Metal-binding</keyword>
<name>A0AAW2CRF4_9ROSI</name>
<evidence type="ECO:0000256" key="2">
    <source>
        <dbReference type="ARBA" id="ARBA00022771"/>
    </source>
</evidence>
<evidence type="ECO:0000313" key="7">
    <source>
        <dbReference type="Proteomes" id="UP001459277"/>
    </source>
</evidence>
<dbReference type="EMBL" id="JAZDWU010000006">
    <property type="protein sequence ID" value="KAL0000069.1"/>
    <property type="molecule type" value="Genomic_DNA"/>
</dbReference>
<keyword evidence="3" id="KW-0862">Zinc</keyword>
<dbReference type="InterPro" id="IPR006564">
    <property type="entry name" value="Znf_PMZ"/>
</dbReference>
<protein>
    <recommendedName>
        <fullName evidence="5">Zinc finger PMZ-type domain-containing protein</fullName>
    </recommendedName>
</protein>
<dbReference type="Pfam" id="PF04434">
    <property type="entry name" value="SWIM"/>
    <property type="match status" value="1"/>
</dbReference>
<proteinExistence type="predicted"/>
<keyword evidence="7" id="KW-1185">Reference proteome</keyword>
<reference evidence="6 7" key="1">
    <citation type="submission" date="2024-01" db="EMBL/GenBank/DDBJ databases">
        <title>A telomere-to-telomere, gap-free genome of sweet tea (Lithocarpus litseifolius).</title>
        <authorList>
            <person name="Zhou J."/>
        </authorList>
    </citation>
    <scope>NUCLEOTIDE SEQUENCE [LARGE SCALE GENOMIC DNA]</scope>
    <source>
        <strain evidence="6">Zhou-2022a</strain>
        <tissue evidence="6">Leaf</tissue>
    </source>
</reference>
<dbReference type="Proteomes" id="UP001459277">
    <property type="component" value="Unassembled WGS sequence"/>
</dbReference>
<feature type="domain" description="Zinc finger PMZ-type" evidence="5">
    <location>
        <begin position="108"/>
        <end position="135"/>
    </location>
</feature>
<evidence type="ECO:0000256" key="1">
    <source>
        <dbReference type="ARBA" id="ARBA00022723"/>
    </source>
</evidence>
<evidence type="ECO:0000256" key="3">
    <source>
        <dbReference type="ARBA" id="ARBA00022833"/>
    </source>
</evidence>
<comment type="caution">
    <text evidence="6">The sequence shown here is derived from an EMBL/GenBank/DDBJ whole genome shotgun (WGS) entry which is preliminary data.</text>
</comment>
<gene>
    <name evidence="6" type="ORF">SO802_019671</name>
</gene>
<feature type="compositionally biased region" description="Basic residues" evidence="4">
    <location>
        <begin position="182"/>
        <end position="192"/>
    </location>
</feature>
<sequence>MTTNLSECFNGVLKGARSLPITAMVRFTFFKVNSYFDARRNLTLDQLEAGQEWCKYAMDKFEKNQAKEKDHMVTRMCAQARLYKVDTPGNPLSNGGGQHTHKVDLRGMTYTCGKWQAYKIPCSHVIAICAKYKHDAQQFIDPCYSVTRRYHSYEPVFQPLKDRLAWPEPEETRVVMPNPRLIRNKGRPKSTRIRNEMDEDDRELPGSLWIENGPKSRCGLCRQEGHNRRTCPTQNVESTSSGVAS</sequence>
<evidence type="ECO:0000259" key="5">
    <source>
        <dbReference type="SMART" id="SM00575"/>
    </source>
</evidence>
<organism evidence="6 7">
    <name type="scientific">Lithocarpus litseifolius</name>
    <dbReference type="NCBI Taxonomy" id="425828"/>
    <lineage>
        <taxon>Eukaryota</taxon>
        <taxon>Viridiplantae</taxon>
        <taxon>Streptophyta</taxon>
        <taxon>Embryophyta</taxon>
        <taxon>Tracheophyta</taxon>
        <taxon>Spermatophyta</taxon>
        <taxon>Magnoliopsida</taxon>
        <taxon>eudicotyledons</taxon>
        <taxon>Gunneridae</taxon>
        <taxon>Pentapetalae</taxon>
        <taxon>rosids</taxon>
        <taxon>fabids</taxon>
        <taxon>Fagales</taxon>
        <taxon>Fagaceae</taxon>
        <taxon>Lithocarpus</taxon>
    </lineage>
</organism>
<evidence type="ECO:0000256" key="4">
    <source>
        <dbReference type="SAM" id="MobiDB-lite"/>
    </source>
</evidence>
<dbReference type="PANTHER" id="PTHR31973:SF195">
    <property type="entry name" value="MUDR FAMILY TRANSPOSASE"/>
    <property type="match status" value="1"/>
</dbReference>